<reference evidence="1" key="1">
    <citation type="submission" date="2023-03" db="UniProtKB">
        <authorList>
            <consortium name="EnsemblPlants"/>
        </authorList>
    </citation>
    <scope>IDENTIFICATION</scope>
</reference>
<protein>
    <submittedName>
        <fullName evidence="1">Uncharacterized protein</fullName>
    </submittedName>
</protein>
<accession>A0A9I9D475</accession>
<dbReference type="Gramene" id="MELO3C012743.2.1">
    <property type="protein sequence ID" value="MELO3C012743.2.1"/>
    <property type="gene ID" value="MELO3C012743.2"/>
</dbReference>
<evidence type="ECO:0000313" key="1">
    <source>
        <dbReference type="EnsemblPlants" id="MELO3C012743.2.1"/>
    </source>
</evidence>
<dbReference type="EnsemblPlants" id="MELO3C012743.2.1">
    <property type="protein sequence ID" value="MELO3C012743.2.1"/>
    <property type="gene ID" value="MELO3C012743.2"/>
</dbReference>
<sequence length="63" mass="6860">MAIYQAMAKIQILEKGCSSNGTLMEVKNSISSRNSPFPNGEVGNQWLYDLVKSISFGCSTEKG</sequence>
<dbReference type="AlphaFoldDB" id="A0A9I9D475"/>
<organism evidence="1">
    <name type="scientific">Cucumis melo</name>
    <name type="common">Muskmelon</name>
    <dbReference type="NCBI Taxonomy" id="3656"/>
    <lineage>
        <taxon>Eukaryota</taxon>
        <taxon>Viridiplantae</taxon>
        <taxon>Streptophyta</taxon>
        <taxon>Embryophyta</taxon>
        <taxon>Tracheophyta</taxon>
        <taxon>Spermatophyta</taxon>
        <taxon>Magnoliopsida</taxon>
        <taxon>eudicotyledons</taxon>
        <taxon>Gunneridae</taxon>
        <taxon>Pentapetalae</taxon>
        <taxon>rosids</taxon>
        <taxon>fabids</taxon>
        <taxon>Cucurbitales</taxon>
        <taxon>Cucurbitaceae</taxon>
        <taxon>Benincaseae</taxon>
        <taxon>Cucumis</taxon>
    </lineage>
</organism>
<proteinExistence type="predicted"/>
<name>A0A9I9D475_CUCME</name>